<keyword evidence="3" id="KW-0539">Nucleus</keyword>
<evidence type="ECO:0000313" key="4">
    <source>
        <dbReference type="EMBL" id="EER08748.1"/>
    </source>
</evidence>
<dbReference type="OrthoDB" id="2414723at2759"/>
<dbReference type="GO" id="GO:0005654">
    <property type="term" value="C:nucleoplasm"/>
    <property type="evidence" value="ECO:0007669"/>
    <property type="project" value="TreeGrafter"/>
</dbReference>
<dbReference type="AlphaFoldDB" id="C5L3E5"/>
<protein>
    <submittedName>
        <fullName evidence="4">Uncharacterized protein</fullName>
    </submittedName>
</protein>
<dbReference type="InterPro" id="IPR005343">
    <property type="entry name" value="Noc2"/>
</dbReference>
<dbReference type="GO" id="GO:0005730">
    <property type="term" value="C:nucleolus"/>
    <property type="evidence" value="ECO:0007669"/>
    <property type="project" value="TreeGrafter"/>
</dbReference>
<dbReference type="GO" id="GO:0030690">
    <property type="term" value="C:Noc1p-Noc2p complex"/>
    <property type="evidence" value="ECO:0007669"/>
    <property type="project" value="TreeGrafter"/>
</dbReference>
<dbReference type="GeneID" id="9043058"/>
<sequence length="239" mass="25993">YVVSLQRVPALTHRQLSACRFMENCIAEMLTLEPQAAYRIAFTSSHLCLYLGTLDVARIIGIRQLGVILRSAMKAQSKGIKSITPGQPAGGSKASKAAAGGTAGVEAVRQLYSVCYVRSSAVWVAAMERLPEQLKDLLHPLMVILLSAAKSKEGHTVYLPFMLHMLELANSLAEKANVFAPLTSLLLRGLSNLAAKEKQQTSTRRPATASTDLKPTQVDLVVRVSERQLDNRPTSQALR</sequence>
<dbReference type="PANTHER" id="PTHR12687">
    <property type="entry name" value="NUCLEOLAR COMPLEX 2 AND RAD4-RELATED"/>
    <property type="match status" value="1"/>
</dbReference>
<comment type="subcellular location">
    <subcellularLocation>
        <location evidence="1">Nucleus</location>
    </subcellularLocation>
</comment>
<accession>C5L3E5</accession>
<reference evidence="4 5" key="1">
    <citation type="submission" date="2008-07" db="EMBL/GenBank/DDBJ databases">
        <authorList>
            <person name="El-Sayed N."/>
            <person name="Caler E."/>
            <person name="Inman J."/>
            <person name="Amedeo P."/>
            <person name="Hass B."/>
            <person name="Wortman J."/>
        </authorList>
    </citation>
    <scope>NUCLEOTIDE SEQUENCE [LARGE SCALE GENOMIC DNA]</scope>
    <source>
        <strain evidence="5">ATCC 50983 / TXsc</strain>
    </source>
</reference>
<comment type="similarity">
    <text evidence="2">Belongs to the NOC2 family.</text>
</comment>
<dbReference type="InParanoid" id="C5L3E5"/>
<dbReference type="Proteomes" id="UP000007800">
    <property type="component" value="Unassembled WGS sequence"/>
</dbReference>
<dbReference type="EMBL" id="GG678885">
    <property type="protein sequence ID" value="EER08748.1"/>
    <property type="molecule type" value="Genomic_DNA"/>
</dbReference>
<proteinExistence type="inferred from homology"/>
<dbReference type="PANTHER" id="PTHR12687:SF4">
    <property type="entry name" value="NUCLEOLAR COMPLEX PROTEIN 2 HOMOLOG"/>
    <property type="match status" value="1"/>
</dbReference>
<evidence type="ECO:0000256" key="1">
    <source>
        <dbReference type="ARBA" id="ARBA00004123"/>
    </source>
</evidence>
<dbReference type="RefSeq" id="XP_002776932.1">
    <property type="nucleotide sequence ID" value="XM_002776886.1"/>
</dbReference>
<gene>
    <name evidence="4" type="ORF">Pmar_PMAR021452</name>
</gene>
<dbReference type="Pfam" id="PF03715">
    <property type="entry name" value="Noc2"/>
    <property type="match status" value="1"/>
</dbReference>
<evidence type="ECO:0000256" key="2">
    <source>
        <dbReference type="ARBA" id="ARBA00005907"/>
    </source>
</evidence>
<feature type="non-terminal residue" evidence="4">
    <location>
        <position position="239"/>
    </location>
</feature>
<keyword evidence="5" id="KW-1185">Reference proteome</keyword>
<name>C5L3E5_PERM5</name>
<organism evidence="5">
    <name type="scientific">Perkinsus marinus (strain ATCC 50983 / TXsc)</name>
    <dbReference type="NCBI Taxonomy" id="423536"/>
    <lineage>
        <taxon>Eukaryota</taxon>
        <taxon>Sar</taxon>
        <taxon>Alveolata</taxon>
        <taxon>Perkinsozoa</taxon>
        <taxon>Perkinsea</taxon>
        <taxon>Perkinsida</taxon>
        <taxon>Perkinsidae</taxon>
        <taxon>Perkinsus</taxon>
    </lineage>
</organism>
<evidence type="ECO:0000256" key="3">
    <source>
        <dbReference type="ARBA" id="ARBA00023242"/>
    </source>
</evidence>
<dbReference type="GO" id="GO:0030691">
    <property type="term" value="C:Noc2p-Noc3p complex"/>
    <property type="evidence" value="ECO:0007669"/>
    <property type="project" value="TreeGrafter"/>
</dbReference>
<evidence type="ECO:0000313" key="5">
    <source>
        <dbReference type="Proteomes" id="UP000007800"/>
    </source>
</evidence>
<feature type="non-terminal residue" evidence="4">
    <location>
        <position position="1"/>
    </location>
</feature>
<dbReference type="GO" id="GO:0042273">
    <property type="term" value="P:ribosomal large subunit biogenesis"/>
    <property type="evidence" value="ECO:0007669"/>
    <property type="project" value="TreeGrafter"/>
</dbReference>